<feature type="region of interest" description="Disordered" evidence="1">
    <location>
        <begin position="40"/>
        <end position="83"/>
    </location>
</feature>
<feature type="region of interest" description="Disordered" evidence="1">
    <location>
        <begin position="1"/>
        <end position="26"/>
    </location>
</feature>
<feature type="compositionally biased region" description="Polar residues" evidence="1">
    <location>
        <begin position="319"/>
        <end position="329"/>
    </location>
</feature>
<dbReference type="EMBL" id="KE504123">
    <property type="protein sequence ID" value="EPT05710.1"/>
    <property type="molecule type" value="Genomic_DNA"/>
</dbReference>
<dbReference type="HOGENOM" id="CLU_326779_0_0_1"/>
<feature type="region of interest" description="Disordered" evidence="1">
    <location>
        <begin position="833"/>
        <end position="881"/>
    </location>
</feature>
<dbReference type="Proteomes" id="UP000015241">
    <property type="component" value="Unassembled WGS sequence"/>
</dbReference>
<protein>
    <submittedName>
        <fullName evidence="2">Uncharacterized protein</fullName>
    </submittedName>
</protein>
<reference evidence="2 3" key="1">
    <citation type="journal article" date="2012" name="Science">
        <title>The Paleozoic origin of enzymatic lignin decomposition reconstructed from 31 fungal genomes.</title>
        <authorList>
            <person name="Floudas D."/>
            <person name="Binder M."/>
            <person name="Riley R."/>
            <person name="Barry K."/>
            <person name="Blanchette R.A."/>
            <person name="Henrissat B."/>
            <person name="Martinez A.T."/>
            <person name="Otillar R."/>
            <person name="Spatafora J.W."/>
            <person name="Yadav J.S."/>
            <person name="Aerts A."/>
            <person name="Benoit I."/>
            <person name="Boyd A."/>
            <person name="Carlson A."/>
            <person name="Copeland A."/>
            <person name="Coutinho P.M."/>
            <person name="de Vries R.P."/>
            <person name="Ferreira P."/>
            <person name="Findley K."/>
            <person name="Foster B."/>
            <person name="Gaskell J."/>
            <person name="Glotzer D."/>
            <person name="Gorecki P."/>
            <person name="Heitman J."/>
            <person name="Hesse C."/>
            <person name="Hori C."/>
            <person name="Igarashi K."/>
            <person name="Jurgens J.A."/>
            <person name="Kallen N."/>
            <person name="Kersten P."/>
            <person name="Kohler A."/>
            <person name="Kuees U."/>
            <person name="Kumar T.K.A."/>
            <person name="Kuo A."/>
            <person name="LaButti K."/>
            <person name="Larrondo L.F."/>
            <person name="Lindquist E."/>
            <person name="Ling A."/>
            <person name="Lombard V."/>
            <person name="Lucas S."/>
            <person name="Lundell T."/>
            <person name="Martin R."/>
            <person name="McLaughlin D.J."/>
            <person name="Morgenstern I."/>
            <person name="Morin E."/>
            <person name="Murat C."/>
            <person name="Nagy L.G."/>
            <person name="Nolan M."/>
            <person name="Ohm R.A."/>
            <person name="Patyshakuliyeva A."/>
            <person name="Rokas A."/>
            <person name="Ruiz-Duenas F.J."/>
            <person name="Sabat G."/>
            <person name="Salamov A."/>
            <person name="Samejima M."/>
            <person name="Schmutz J."/>
            <person name="Slot J.C."/>
            <person name="St John F."/>
            <person name="Stenlid J."/>
            <person name="Sun H."/>
            <person name="Sun S."/>
            <person name="Syed K."/>
            <person name="Tsang A."/>
            <person name="Wiebenga A."/>
            <person name="Young D."/>
            <person name="Pisabarro A."/>
            <person name="Eastwood D.C."/>
            <person name="Martin F."/>
            <person name="Cullen D."/>
            <person name="Grigoriev I.V."/>
            <person name="Hibbett D.S."/>
        </authorList>
    </citation>
    <scope>NUCLEOTIDE SEQUENCE</scope>
    <source>
        <strain evidence="3">FP-58527</strain>
    </source>
</reference>
<proteinExistence type="predicted"/>
<evidence type="ECO:0000313" key="3">
    <source>
        <dbReference type="Proteomes" id="UP000015241"/>
    </source>
</evidence>
<gene>
    <name evidence="2" type="ORF">FOMPIDRAFT_1045021</name>
</gene>
<dbReference type="AlphaFoldDB" id="S8G6A6"/>
<feature type="compositionally biased region" description="Basic and acidic residues" evidence="1">
    <location>
        <begin position="257"/>
        <end position="278"/>
    </location>
</feature>
<name>S8G6A6_FOMSC</name>
<feature type="compositionally biased region" description="Basic and acidic residues" evidence="1">
    <location>
        <begin position="833"/>
        <end position="850"/>
    </location>
</feature>
<sequence length="881" mass="96190">MANSSQVNIPAVTNASPSATQAATESHNKWVAELALLADHSAFPTSTEPKTPQSKRPPRSDQLDDPFVIGSKKAAPTSTLPPIEALNTPAVFAADPSLEADVTEEEMKSYLSVTPYSSPPMTPGAPLKSTDRNPRQATPLRRSPSVMESPSIDASARRKQRLEARKELNSQAGLGMGLPDAVAERRPPPTETRLDSEARKRRRTVEDVSGDEGGAGTTTKVQDTPLKDDRMGPPAKKHLPRKAKANGPKRASQRIQNKKEAKRKQGERAAEAAARDESSAFIIIGNSAPPSYQPVQDGVESNLSYEDDEALSVPHTPLWQDSITSTPPVTTAPVRNGASTMTNLHFSKIKKPNTDHPSRNGEVTEGRTYTNAPHHKPAETCAGTTPAPGRGREHDGRAHLDAAGDSTSGRVGDRVEQEAQPANTYVGRDAQSLDYDDGPIQPQDGREQADGPRNGDVISVYDSDDEPQLPAVDPQQGPNDAEPDGVQDEDIVMLDEPEAEHRDLTEPLLHNNHPEDAVRAAGTSRAALMRAAASASIPLPQVKVVTFPEINVYNFGSLHTNQSPEQMQEWLDKIEDEQKILLCTVAGRGVDDYGSFDVNTAVNRIIRAELGSNTPEAIAATAVVELKKSNSNPYWYQVQGLTHPQFLQLKEKRGVYAEGFYLGFVAWTSVPTKLVGAWHKCNRMVDLAVPRVVKAFRSALLASSEAALMRNIIRMDLGGIAADAAAVNERFDEVIESIHARILESKNKDQVTDPIVVFYMDPPTQDAVAWEALRERIRTNIRPGDRNAGKLEYLKEAEDWKCRTCHGADHPSGFCLVPDIEGWKEPSAVVADFKTEQSTREPKIKHEESKTPAIENRQKGPKRTRESKVQSNTKGRKGRGV</sequence>
<feature type="compositionally biased region" description="Basic and acidic residues" evidence="1">
    <location>
        <begin position="352"/>
        <end position="365"/>
    </location>
</feature>
<evidence type="ECO:0000313" key="2">
    <source>
        <dbReference type="EMBL" id="EPT05710.1"/>
    </source>
</evidence>
<feature type="region of interest" description="Disordered" evidence="1">
    <location>
        <begin position="317"/>
        <end position="486"/>
    </location>
</feature>
<keyword evidence="3" id="KW-1185">Reference proteome</keyword>
<organism evidence="2 3">
    <name type="scientific">Fomitopsis schrenkii</name>
    <name type="common">Brown rot fungus</name>
    <dbReference type="NCBI Taxonomy" id="2126942"/>
    <lineage>
        <taxon>Eukaryota</taxon>
        <taxon>Fungi</taxon>
        <taxon>Dikarya</taxon>
        <taxon>Basidiomycota</taxon>
        <taxon>Agaricomycotina</taxon>
        <taxon>Agaricomycetes</taxon>
        <taxon>Polyporales</taxon>
        <taxon>Fomitopsis</taxon>
    </lineage>
</organism>
<dbReference type="STRING" id="743788.S8G6A6"/>
<evidence type="ECO:0000256" key="1">
    <source>
        <dbReference type="SAM" id="MobiDB-lite"/>
    </source>
</evidence>
<feature type="compositionally biased region" description="Basic and acidic residues" evidence="1">
    <location>
        <begin position="390"/>
        <end position="402"/>
    </location>
</feature>
<feature type="compositionally biased region" description="Polar residues" evidence="1">
    <location>
        <begin position="43"/>
        <end position="54"/>
    </location>
</feature>
<accession>S8G6A6</accession>
<feature type="compositionally biased region" description="Basic residues" evidence="1">
    <location>
        <begin position="235"/>
        <end position="244"/>
    </location>
</feature>
<dbReference type="InParanoid" id="S8G6A6"/>
<feature type="compositionally biased region" description="Basic and acidic residues" evidence="1">
    <location>
        <begin position="182"/>
        <end position="198"/>
    </location>
</feature>
<feature type="compositionally biased region" description="Polar residues" evidence="1">
    <location>
        <begin position="1"/>
        <end position="25"/>
    </location>
</feature>
<feature type="region of interest" description="Disordered" evidence="1">
    <location>
        <begin position="102"/>
        <end position="278"/>
    </location>
</feature>